<dbReference type="AlphaFoldDB" id="W4PYK8"/>
<keyword evidence="3" id="KW-0378">Hydrolase</keyword>
<evidence type="ECO:0000313" key="3">
    <source>
        <dbReference type="EMBL" id="GAE24817.1"/>
    </source>
</evidence>
<dbReference type="EMBL" id="BAUT01000004">
    <property type="protein sequence ID" value="GAE24817.1"/>
    <property type="molecule type" value="Genomic_DNA"/>
</dbReference>
<dbReference type="GO" id="GO:0080120">
    <property type="term" value="P:CAAX-box protein maturation"/>
    <property type="evidence" value="ECO:0007669"/>
    <property type="project" value="UniProtKB-ARBA"/>
</dbReference>
<dbReference type="Proteomes" id="UP000018890">
    <property type="component" value="Unassembled WGS sequence"/>
</dbReference>
<keyword evidence="1" id="KW-1133">Transmembrane helix</keyword>
<dbReference type="GO" id="GO:0006508">
    <property type="term" value="P:proteolysis"/>
    <property type="evidence" value="ECO:0007669"/>
    <property type="project" value="UniProtKB-KW"/>
</dbReference>
<comment type="caution">
    <text evidence="3">The sequence shown here is derived from an EMBL/GenBank/DDBJ whole genome shotgun (WGS) entry which is preliminary data.</text>
</comment>
<feature type="transmembrane region" description="Helical" evidence="1">
    <location>
        <begin position="6"/>
        <end position="23"/>
    </location>
</feature>
<keyword evidence="4" id="KW-1185">Reference proteome</keyword>
<proteinExistence type="predicted"/>
<feature type="transmembrane region" description="Helical" evidence="1">
    <location>
        <begin position="59"/>
        <end position="84"/>
    </location>
</feature>
<dbReference type="GO" id="GO:0004175">
    <property type="term" value="F:endopeptidase activity"/>
    <property type="evidence" value="ECO:0007669"/>
    <property type="project" value="UniProtKB-ARBA"/>
</dbReference>
<evidence type="ECO:0000259" key="2">
    <source>
        <dbReference type="Pfam" id="PF02517"/>
    </source>
</evidence>
<keyword evidence="1" id="KW-0812">Transmembrane</keyword>
<evidence type="ECO:0000313" key="4">
    <source>
        <dbReference type="Proteomes" id="UP000018890"/>
    </source>
</evidence>
<dbReference type="STRING" id="1236970.JCM9140_769"/>
<dbReference type="Pfam" id="PF02517">
    <property type="entry name" value="Rce1-like"/>
    <property type="match status" value="1"/>
</dbReference>
<sequence>MNKNNVIFTIGMILALILLSLSFSVQPNHFWTLFPFSLLLLTIYSWIFERHTFETPSLVQWIIAIGSGVFIYLLFAIGKWLIVITDIPLLAQLQQLYLLVQPVEPIHYVWLFLVIIPGEEWFWRGFVVKHLSRRTSLLRAAFIGTLLYGAAHIVTGSILLVIAALIAGFVWSLLYVKTENIILVIVSHLIFNLFLLVLFPLM</sequence>
<feature type="transmembrane region" description="Helical" evidence="1">
    <location>
        <begin position="30"/>
        <end position="47"/>
    </location>
</feature>
<dbReference type="OrthoDB" id="1903300at2"/>
<name>W4PYK8_9BACI</name>
<feature type="domain" description="CAAX prenyl protease 2/Lysostaphin resistance protein A-like" evidence="2">
    <location>
        <begin position="106"/>
        <end position="194"/>
    </location>
</feature>
<keyword evidence="1" id="KW-0472">Membrane</keyword>
<gene>
    <name evidence="3" type="ORF">JCM9140_769</name>
</gene>
<evidence type="ECO:0000256" key="1">
    <source>
        <dbReference type="SAM" id="Phobius"/>
    </source>
</evidence>
<reference evidence="3" key="1">
    <citation type="journal article" date="2014" name="Genome Announc.">
        <title>Draft Genome Sequences of Three Alkaliphilic Bacillus Strains, Bacillus wakoensis JCM 9140T, Bacillus akibai JCM 9157T, and Bacillus hemicellulosilyticus JCM 9152T.</title>
        <authorList>
            <person name="Yuki M."/>
            <person name="Oshima K."/>
            <person name="Suda W."/>
            <person name="Oshida Y."/>
            <person name="Kitamura K."/>
            <person name="Iida T."/>
            <person name="Hattori M."/>
            <person name="Ohkuma M."/>
        </authorList>
    </citation>
    <scope>NUCLEOTIDE SEQUENCE [LARGE SCALE GENOMIC DNA]</scope>
    <source>
        <strain evidence="3">JCM 9140</strain>
    </source>
</reference>
<feature type="transmembrane region" description="Helical" evidence="1">
    <location>
        <begin position="181"/>
        <end position="201"/>
    </location>
</feature>
<feature type="transmembrane region" description="Helical" evidence="1">
    <location>
        <begin position="158"/>
        <end position="175"/>
    </location>
</feature>
<accession>W4PYK8</accession>
<dbReference type="InterPro" id="IPR003675">
    <property type="entry name" value="Rce1/LyrA-like_dom"/>
</dbReference>
<organism evidence="3 4">
    <name type="scientific">Halalkalibacter wakoensis JCM 9140</name>
    <dbReference type="NCBI Taxonomy" id="1236970"/>
    <lineage>
        <taxon>Bacteria</taxon>
        <taxon>Bacillati</taxon>
        <taxon>Bacillota</taxon>
        <taxon>Bacilli</taxon>
        <taxon>Bacillales</taxon>
        <taxon>Bacillaceae</taxon>
        <taxon>Halalkalibacter</taxon>
    </lineage>
</organism>
<keyword evidence="3" id="KW-0645">Protease</keyword>
<protein>
    <submittedName>
        <fullName evidence="3">CAAX amino terminal protease family protein</fullName>
    </submittedName>
</protein>
<dbReference type="RefSeq" id="WP_034742351.1">
    <property type="nucleotide sequence ID" value="NZ_BAUT01000004.1"/>
</dbReference>